<evidence type="ECO:0000313" key="13">
    <source>
        <dbReference type="Proteomes" id="UP001223712"/>
    </source>
</evidence>
<evidence type="ECO:0000256" key="3">
    <source>
        <dbReference type="ARBA" id="ARBA00004892"/>
    </source>
</evidence>
<evidence type="ECO:0000256" key="11">
    <source>
        <dbReference type="HAMAP-Rule" id="MF_00106"/>
    </source>
</evidence>
<evidence type="ECO:0000256" key="2">
    <source>
        <dbReference type="ARBA" id="ARBA00002713"/>
    </source>
</evidence>
<gene>
    <name evidence="11 12" type="primary">uxuA</name>
    <name evidence="12" type="ORF">QWY96_17720</name>
</gene>
<evidence type="ECO:0000256" key="5">
    <source>
        <dbReference type="ARBA" id="ARBA00012927"/>
    </source>
</evidence>
<dbReference type="EMBL" id="JAUFQY010000002">
    <property type="protein sequence ID" value="MDN3702287.1"/>
    <property type="molecule type" value="Genomic_DNA"/>
</dbReference>
<accession>A0ABT8CKL5</accession>
<comment type="caution">
    <text evidence="12">The sequence shown here is derived from an EMBL/GenBank/DDBJ whole genome shotgun (WGS) entry which is preliminary data.</text>
</comment>
<protein>
    <recommendedName>
        <fullName evidence="6 11">Mannonate dehydratase</fullName>
        <ecNumber evidence="5 11">4.2.1.8</ecNumber>
    </recommendedName>
    <alternativeName>
        <fullName evidence="10 11">D-mannonate hydro-lyase</fullName>
    </alternativeName>
</protein>
<comment type="cofactor">
    <cofactor evidence="11">
        <name>Fe(2+)</name>
        <dbReference type="ChEBI" id="CHEBI:29033"/>
    </cofactor>
    <cofactor evidence="11">
        <name>Mn(2+)</name>
        <dbReference type="ChEBI" id="CHEBI:29035"/>
    </cofactor>
</comment>
<dbReference type="InterPro" id="IPR036237">
    <property type="entry name" value="Xyl_isomerase-like_sf"/>
</dbReference>
<reference evidence="13" key="1">
    <citation type="journal article" date="2019" name="Int. J. Syst. Evol. Microbiol.">
        <title>The Global Catalogue of Microorganisms (GCM) 10K type strain sequencing project: providing services to taxonomists for standard genome sequencing and annotation.</title>
        <authorList>
            <consortium name="The Broad Institute Genomics Platform"/>
            <consortium name="The Broad Institute Genome Sequencing Center for Infectious Disease"/>
            <person name="Wu L."/>
            <person name="Ma J."/>
        </authorList>
    </citation>
    <scope>NUCLEOTIDE SEQUENCE [LARGE SCALE GENOMIC DNA]</scope>
    <source>
        <strain evidence="13">CECT 7226</strain>
    </source>
</reference>
<dbReference type="InterPro" id="IPR004628">
    <property type="entry name" value="Man_deHydtase"/>
</dbReference>
<evidence type="ECO:0000256" key="10">
    <source>
        <dbReference type="ARBA" id="ARBA00033474"/>
    </source>
</evidence>
<comment type="function">
    <text evidence="2 11">Catalyzes the dehydration of D-mannonate.</text>
</comment>
<evidence type="ECO:0000256" key="6">
    <source>
        <dbReference type="ARBA" id="ARBA00016339"/>
    </source>
</evidence>
<dbReference type="PANTHER" id="PTHR30387:SF2">
    <property type="entry name" value="MANNONATE DEHYDRATASE"/>
    <property type="match status" value="1"/>
</dbReference>
<keyword evidence="7 11" id="KW-0408">Iron</keyword>
<evidence type="ECO:0000313" key="12">
    <source>
        <dbReference type="EMBL" id="MDN3702287.1"/>
    </source>
</evidence>
<comment type="pathway">
    <text evidence="3 11">Carbohydrate metabolism; pentose and glucuronate interconversion.</text>
</comment>
<keyword evidence="8 11" id="KW-0464">Manganese</keyword>
<sequence>MKMNFRWYGEGNDEISLDKVKQIPGVEGIVWSLHDMAAGELWPEEKVKQAINYIQQHGFNADVVESVNIHEDIKLGLGSRDQYIEKYKETLRLLGKYGVKVVCYNFMPVFDWTRSDLYKDLPDGSNALFFEKSKISKIDPIELIEDMAKNTDVTMPGWEPERLSHLRETFKKYEGFTAEDLWSNLKHFLQEIIPVAEESGIKMAIHPDDPAFPIFGLPRIITNKENIGRFLKLVDNPHNGLTICTGSLGSIANDLVDIIDSFHDRIHFMHIRNVKRFDNGDFIESSHRTCDGSVDITGVVRVLHKHNYEGYVRPDHGRHIWGEEQWSRPGYGLYDRALGIMYIHGTWDSLEQLKGEKA</sequence>
<dbReference type="NCBIfam" id="TIGR00695">
    <property type="entry name" value="uxuA"/>
    <property type="match status" value="1"/>
</dbReference>
<evidence type="ECO:0000256" key="4">
    <source>
        <dbReference type="ARBA" id="ARBA00007389"/>
    </source>
</evidence>
<dbReference type="Gene3D" id="3.20.20.150">
    <property type="entry name" value="Divalent-metal-dependent TIM barrel enzymes"/>
    <property type="match status" value="1"/>
</dbReference>
<evidence type="ECO:0000256" key="1">
    <source>
        <dbReference type="ARBA" id="ARBA00001794"/>
    </source>
</evidence>
<evidence type="ECO:0000256" key="9">
    <source>
        <dbReference type="ARBA" id="ARBA00023239"/>
    </source>
</evidence>
<keyword evidence="13" id="KW-1185">Reference proteome</keyword>
<dbReference type="EC" id="4.2.1.8" evidence="5 11"/>
<proteinExistence type="inferred from homology"/>
<dbReference type="HAMAP" id="MF_00106">
    <property type="entry name" value="UxuA"/>
    <property type="match status" value="1"/>
</dbReference>
<dbReference type="RefSeq" id="WP_261839830.1">
    <property type="nucleotide sequence ID" value="NZ_AP025459.1"/>
</dbReference>
<dbReference type="PIRSF" id="PIRSF016049">
    <property type="entry name" value="Man_dehyd"/>
    <property type="match status" value="1"/>
</dbReference>
<dbReference type="NCBIfam" id="NF003027">
    <property type="entry name" value="PRK03906.1"/>
    <property type="match status" value="2"/>
</dbReference>
<dbReference type="Pfam" id="PF03786">
    <property type="entry name" value="UxuA"/>
    <property type="match status" value="1"/>
</dbReference>
<name>A0ABT8CKL5_9VIBR</name>
<keyword evidence="9 11" id="KW-0456">Lyase</keyword>
<evidence type="ECO:0000256" key="8">
    <source>
        <dbReference type="ARBA" id="ARBA00023211"/>
    </source>
</evidence>
<evidence type="ECO:0000256" key="7">
    <source>
        <dbReference type="ARBA" id="ARBA00023004"/>
    </source>
</evidence>
<comment type="catalytic activity">
    <reaction evidence="1 11">
        <text>D-mannonate = 2-dehydro-3-deoxy-D-gluconate + H2O</text>
        <dbReference type="Rhea" id="RHEA:20097"/>
        <dbReference type="ChEBI" id="CHEBI:15377"/>
        <dbReference type="ChEBI" id="CHEBI:17767"/>
        <dbReference type="ChEBI" id="CHEBI:57990"/>
        <dbReference type="EC" id="4.2.1.8"/>
    </reaction>
</comment>
<dbReference type="PANTHER" id="PTHR30387">
    <property type="entry name" value="MANNONATE DEHYDRATASE"/>
    <property type="match status" value="1"/>
</dbReference>
<dbReference type="Proteomes" id="UP001223712">
    <property type="component" value="Unassembled WGS sequence"/>
</dbReference>
<dbReference type="SUPFAM" id="SSF51658">
    <property type="entry name" value="Xylose isomerase-like"/>
    <property type="match status" value="1"/>
</dbReference>
<dbReference type="GO" id="GO:0008927">
    <property type="term" value="F:mannonate dehydratase activity"/>
    <property type="evidence" value="ECO:0007669"/>
    <property type="project" value="UniProtKB-EC"/>
</dbReference>
<comment type="similarity">
    <text evidence="4 11">Belongs to the mannonate dehydratase family.</text>
</comment>
<organism evidence="12 13">
    <name type="scientific">Vibrio artabrorum</name>
    <dbReference type="NCBI Taxonomy" id="446374"/>
    <lineage>
        <taxon>Bacteria</taxon>
        <taxon>Pseudomonadati</taxon>
        <taxon>Pseudomonadota</taxon>
        <taxon>Gammaproteobacteria</taxon>
        <taxon>Vibrionales</taxon>
        <taxon>Vibrionaceae</taxon>
        <taxon>Vibrio</taxon>
    </lineage>
</organism>